<dbReference type="PROSITE" id="PS50109">
    <property type="entry name" value="HIS_KIN"/>
    <property type="match status" value="1"/>
</dbReference>
<dbReference type="PANTHER" id="PTHR43065:SF46">
    <property type="entry name" value="C4-DICARBOXYLATE TRANSPORT SENSOR PROTEIN DCTB"/>
    <property type="match status" value="1"/>
</dbReference>
<dbReference type="PROSITE" id="PS50110">
    <property type="entry name" value="RESPONSE_REGULATORY"/>
    <property type="match status" value="1"/>
</dbReference>
<evidence type="ECO:0000259" key="13">
    <source>
        <dbReference type="PROSITE" id="PS50112"/>
    </source>
</evidence>
<dbReference type="SUPFAM" id="SSF55874">
    <property type="entry name" value="ATPase domain of HSP90 chaperone/DNA topoisomerase II/histidine kinase"/>
    <property type="match status" value="1"/>
</dbReference>
<gene>
    <name evidence="15" type="ORF">DIZ80_01685</name>
</gene>
<dbReference type="Pfam" id="PF00512">
    <property type="entry name" value="HisKA"/>
    <property type="match status" value="1"/>
</dbReference>
<dbReference type="InterPro" id="IPR036097">
    <property type="entry name" value="HisK_dim/P_sf"/>
</dbReference>
<comment type="caution">
    <text evidence="15">The sequence shown here is derived from an EMBL/GenBank/DDBJ whole genome shotgun (WGS) entry which is preliminary data.</text>
</comment>
<dbReference type="CDD" id="cd00082">
    <property type="entry name" value="HisKA"/>
    <property type="match status" value="1"/>
</dbReference>
<evidence type="ECO:0000256" key="9">
    <source>
        <dbReference type="PROSITE-ProRule" id="PRU00169"/>
    </source>
</evidence>
<dbReference type="Pfam" id="PF02518">
    <property type="entry name" value="HATPase_c"/>
    <property type="match status" value="1"/>
</dbReference>
<dbReference type="InterPro" id="IPR011006">
    <property type="entry name" value="CheY-like_superfamily"/>
</dbReference>
<dbReference type="SUPFAM" id="SSF55785">
    <property type="entry name" value="PYP-like sensor domain (PAS domain)"/>
    <property type="match status" value="1"/>
</dbReference>
<dbReference type="EMBL" id="QFXC01000003">
    <property type="protein sequence ID" value="RDH85665.1"/>
    <property type="molecule type" value="Genomic_DNA"/>
</dbReference>
<sequence length="714" mass="80967">MKKKSKNILPLSMAAVTLLLVFLTFISVHYADRMVSKYSTLVASAIEVKQELTVAHLWFEEIMSGDRNEDINTVWFHIRHAETFLHAIDNGVENNAINLKLVTVEKKLQAFREITRIRYNSFENSGVGSKIDQQYDASFINLLHDIDIIIFDIKTLIESDQTFFNLIQKALIILIIFSGIIVGFLLYFYQNNLFIALQDQQSINHELSNNKQRFQDIALCGGDWIWEVNSLGIYTYASENVSNILGYSSNEIIGKTPFDLMSSNESKRVSSYFKELVENHEKITDLDNWNIHKNGEHVYLRTNGVPIINDNGDLTGYRGVDKDITEFKTMNDLLLRTQKMDALGKLTGGIAHDFNNMLGVIIGYSELLLNIPSNNEKSEEYLTEIIKAGNRSKKLTSKLLTFSRKSIFSSEITDINKLLNNVRHMLEKTLTARITLNYDLEDNLWPSWIDKSSLEDAILNMSINAMHAIEDIGLLTVKTRNLSLNENEVKALDLTPGDYIAISISDTGCGMDEQTLQKIFDPFYTTKGEKGIGLGLSQLYGFVQQSKGGVQVTSKINEGSEFIIYLPRYLYSTSEDNPDLVTPDKNLPSSSKIISGHETVLVVDDEDSLRLLVEEILLSNGYKVLTANNAEQALKTLETEHVDLLLSDVIMPGMSGYKLASIVKEKYPDIKIQMASGYSDSNSIRNYDENLHKNKLDKPYNIKKLLQRIREEFD</sequence>
<evidence type="ECO:0000313" key="16">
    <source>
        <dbReference type="Proteomes" id="UP000254266"/>
    </source>
</evidence>
<evidence type="ECO:0000313" key="15">
    <source>
        <dbReference type="EMBL" id="RDH85665.1"/>
    </source>
</evidence>
<feature type="domain" description="Response regulatory" evidence="12">
    <location>
        <begin position="599"/>
        <end position="713"/>
    </location>
</feature>
<dbReference type="AlphaFoldDB" id="A0A370DL64"/>
<keyword evidence="10" id="KW-0812">Transmembrane</keyword>
<keyword evidence="10" id="KW-1133">Transmembrane helix</keyword>
<dbReference type="InterPro" id="IPR001610">
    <property type="entry name" value="PAC"/>
</dbReference>
<name>A0A370DL64_9GAMM</name>
<dbReference type="InterPro" id="IPR003661">
    <property type="entry name" value="HisK_dim/P_dom"/>
</dbReference>
<dbReference type="NCBIfam" id="TIGR00229">
    <property type="entry name" value="sensory_box"/>
    <property type="match status" value="1"/>
</dbReference>
<dbReference type="CDD" id="cd00156">
    <property type="entry name" value="REC"/>
    <property type="match status" value="1"/>
</dbReference>
<dbReference type="PROSITE" id="PS50112">
    <property type="entry name" value="PAS"/>
    <property type="match status" value="1"/>
</dbReference>
<dbReference type="SUPFAM" id="SSF47384">
    <property type="entry name" value="Homodimeric domain of signal transducing histidine kinase"/>
    <property type="match status" value="1"/>
</dbReference>
<dbReference type="PANTHER" id="PTHR43065">
    <property type="entry name" value="SENSOR HISTIDINE KINASE"/>
    <property type="match status" value="1"/>
</dbReference>
<dbReference type="CDD" id="cd00130">
    <property type="entry name" value="PAS"/>
    <property type="match status" value="1"/>
</dbReference>
<evidence type="ECO:0000256" key="10">
    <source>
        <dbReference type="SAM" id="Phobius"/>
    </source>
</evidence>
<dbReference type="SMART" id="SM00388">
    <property type="entry name" value="HisKA"/>
    <property type="match status" value="1"/>
</dbReference>
<dbReference type="SUPFAM" id="SSF52172">
    <property type="entry name" value="CheY-like"/>
    <property type="match status" value="1"/>
</dbReference>
<dbReference type="SMART" id="SM00448">
    <property type="entry name" value="REC"/>
    <property type="match status" value="1"/>
</dbReference>
<dbReference type="InterPro" id="IPR000700">
    <property type="entry name" value="PAS-assoc_C"/>
</dbReference>
<keyword evidence="16" id="KW-1185">Reference proteome</keyword>
<dbReference type="Gene3D" id="3.40.50.2300">
    <property type="match status" value="1"/>
</dbReference>
<dbReference type="SMART" id="SM00091">
    <property type="entry name" value="PAS"/>
    <property type="match status" value="1"/>
</dbReference>
<evidence type="ECO:0000256" key="1">
    <source>
        <dbReference type="ARBA" id="ARBA00000085"/>
    </source>
</evidence>
<dbReference type="InterPro" id="IPR036890">
    <property type="entry name" value="HATPase_C_sf"/>
</dbReference>
<feature type="domain" description="PAC" evidence="14">
    <location>
        <begin position="284"/>
        <end position="336"/>
    </location>
</feature>
<dbReference type="InterPro" id="IPR035965">
    <property type="entry name" value="PAS-like_dom_sf"/>
</dbReference>
<dbReference type="Gene3D" id="1.10.287.130">
    <property type="match status" value="1"/>
</dbReference>
<dbReference type="SMART" id="SM00086">
    <property type="entry name" value="PAC"/>
    <property type="match status" value="1"/>
</dbReference>
<evidence type="ECO:0000256" key="4">
    <source>
        <dbReference type="ARBA" id="ARBA00022679"/>
    </source>
</evidence>
<dbReference type="InterPro" id="IPR004358">
    <property type="entry name" value="Sig_transdc_His_kin-like_C"/>
</dbReference>
<feature type="domain" description="Histidine kinase" evidence="11">
    <location>
        <begin position="349"/>
        <end position="570"/>
    </location>
</feature>
<dbReference type="InterPro" id="IPR005467">
    <property type="entry name" value="His_kinase_dom"/>
</dbReference>
<dbReference type="SMART" id="SM00387">
    <property type="entry name" value="HATPase_c"/>
    <property type="match status" value="1"/>
</dbReference>
<dbReference type="PROSITE" id="PS50113">
    <property type="entry name" value="PAC"/>
    <property type="match status" value="1"/>
</dbReference>
<keyword evidence="7" id="KW-0067">ATP-binding</keyword>
<dbReference type="GO" id="GO:0000155">
    <property type="term" value="F:phosphorelay sensor kinase activity"/>
    <property type="evidence" value="ECO:0007669"/>
    <property type="project" value="InterPro"/>
</dbReference>
<dbReference type="Pfam" id="PF13426">
    <property type="entry name" value="PAS_9"/>
    <property type="match status" value="1"/>
</dbReference>
<dbReference type="Gene3D" id="3.30.450.20">
    <property type="entry name" value="PAS domain"/>
    <property type="match status" value="1"/>
</dbReference>
<evidence type="ECO:0000256" key="7">
    <source>
        <dbReference type="ARBA" id="ARBA00022840"/>
    </source>
</evidence>
<reference evidence="15 16" key="1">
    <citation type="journal article" date="2018" name="ISME J.">
        <title>Endosymbiont genomes yield clues of tubeworm success.</title>
        <authorList>
            <person name="Li Y."/>
            <person name="Liles M.R."/>
            <person name="Halanych K.M."/>
        </authorList>
    </citation>
    <scope>NUCLEOTIDE SEQUENCE [LARGE SCALE GENOMIC DNA]</scope>
    <source>
        <strain evidence="15">A1464</strain>
    </source>
</reference>
<feature type="transmembrane region" description="Helical" evidence="10">
    <location>
        <begin position="170"/>
        <end position="189"/>
    </location>
</feature>
<evidence type="ECO:0000259" key="12">
    <source>
        <dbReference type="PROSITE" id="PS50110"/>
    </source>
</evidence>
<dbReference type="PRINTS" id="PR00344">
    <property type="entry name" value="BCTRLSENSOR"/>
</dbReference>
<keyword evidence="4" id="KW-0808">Transferase</keyword>
<dbReference type="InterPro" id="IPR000014">
    <property type="entry name" value="PAS"/>
</dbReference>
<evidence type="ECO:0000256" key="3">
    <source>
        <dbReference type="ARBA" id="ARBA00022553"/>
    </source>
</evidence>
<evidence type="ECO:0000256" key="6">
    <source>
        <dbReference type="ARBA" id="ARBA00022777"/>
    </source>
</evidence>
<dbReference type="InterPro" id="IPR003594">
    <property type="entry name" value="HATPase_dom"/>
</dbReference>
<feature type="domain" description="PAS" evidence="13">
    <location>
        <begin position="225"/>
        <end position="280"/>
    </location>
</feature>
<organism evidence="15 16">
    <name type="scientific">endosymbiont of Galathealinum brachiosum</name>
    <dbReference type="NCBI Taxonomy" id="2200906"/>
    <lineage>
        <taxon>Bacteria</taxon>
        <taxon>Pseudomonadati</taxon>
        <taxon>Pseudomonadota</taxon>
        <taxon>Gammaproteobacteria</taxon>
        <taxon>sulfur-oxidizing symbionts</taxon>
    </lineage>
</organism>
<dbReference type="EC" id="2.7.13.3" evidence="2"/>
<protein>
    <recommendedName>
        <fullName evidence="2">histidine kinase</fullName>
        <ecNumber evidence="2">2.7.13.3</ecNumber>
    </recommendedName>
</protein>
<accession>A0A370DL64</accession>
<feature type="modified residue" description="4-aspartylphosphate" evidence="9">
    <location>
        <position position="648"/>
    </location>
</feature>
<keyword evidence="10" id="KW-0472">Membrane</keyword>
<evidence type="ECO:0000259" key="11">
    <source>
        <dbReference type="PROSITE" id="PS50109"/>
    </source>
</evidence>
<dbReference type="GO" id="GO:0005524">
    <property type="term" value="F:ATP binding"/>
    <property type="evidence" value="ECO:0007669"/>
    <property type="project" value="UniProtKB-KW"/>
</dbReference>
<dbReference type="InterPro" id="IPR001789">
    <property type="entry name" value="Sig_transdc_resp-reg_receiver"/>
</dbReference>
<dbReference type="Pfam" id="PF00072">
    <property type="entry name" value="Response_reg"/>
    <property type="match status" value="1"/>
</dbReference>
<keyword evidence="3 9" id="KW-0597">Phosphoprotein</keyword>
<dbReference type="Proteomes" id="UP000254266">
    <property type="component" value="Unassembled WGS sequence"/>
</dbReference>
<evidence type="ECO:0000256" key="8">
    <source>
        <dbReference type="ARBA" id="ARBA00023012"/>
    </source>
</evidence>
<proteinExistence type="predicted"/>
<evidence type="ECO:0000256" key="2">
    <source>
        <dbReference type="ARBA" id="ARBA00012438"/>
    </source>
</evidence>
<dbReference type="Gene3D" id="3.30.565.10">
    <property type="entry name" value="Histidine kinase-like ATPase, C-terminal domain"/>
    <property type="match status" value="1"/>
</dbReference>
<evidence type="ECO:0000259" key="14">
    <source>
        <dbReference type="PROSITE" id="PS50113"/>
    </source>
</evidence>
<evidence type="ECO:0000256" key="5">
    <source>
        <dbReference type="ARBA" id="ARBA00022741"/>
    </source>
</evidence>
<keyword evidence="5" id="KW-0547">Nucleotide-binding</keyword>
<keyword evidence="6" id="KW-0418">Kinase</keyword>
<comment type="catalytic activity">
    <reaction evidence="1">
        <text>ATP + protein L-histidine = ADP + protein N-phospho-L-histidine.</text>
        <dbReference type="EC" id="2.7.13.3"/>
    </reaction>
</comment>
<keyword evidence="8" id="KW-0902">Two-component regulatory system</keyword>